<reference evidence="6 7" key="1">
    <citation type="submission" date="2016-10" db="EMBL/GenBank/DDBJ databases">
        <authorList>
            <person name="de Groot N.N."/>
        </authorList>
    </citation>
    <scope>NUCLEOTIDE SEQUENCE [LARGE SCALE GENOMIC DNA]</scope>
    <source>
        <strain evidence="6 7">DSM 45514</strain>
    </source>
</reference>
<organism evidence="6 7">
    <name type="scientific">Melghirimyces thermohalophilus</name>
    <dbReference type="NCBI Taxonomy" id="1236220"/>
    <lineage>
        <taxon>Bacteria</taxon>
        <taxon>Bacillati</taxon>
        <taxon>Bacillota</taxon>
        <taxon>Bacilli</taxon>
        <taxon>Bacillales</taxon>
        <taxon>Thermoactinomycetaceae</taxon>
        <taxon>Melghirimyces</taxon>
    </lineage>
</organism>
<evidence type="ECO:0000256" key="2">
    <source>
        <dbReference type="ARBA" id="ARBA00022630"/>
    </source>
</evidence>
<dbReference type="InterPro" id="IPR002563">
    <property type="entry name" value="Flavin_Rdtase-like_dom"/>
</dbReference>
<feature type="domain" description="Flavin reductase like" evidence="5">
    <location>
        <begin position="19"/>
        <end position="176"/>
    </location>
</feature>
<comment type="cofactor">
    <cofactor evidence="1">
        <name>FMN</name>
        <dbReference type="ChEBI" id="CHEBI:58210"/>
    </cofactor>
</comment>
<dbReference type="InterPro" id="IPR012349">
    <property type="entry name" value="Split_barrel_FMN-bd"/>
</dbReference>
<dbReference type="GO" id="GO:0010181">
    <property type="term" value="F:FMN binding"/>
    <property type="evidence" value="ECO:0007669"/>
    <property type="project" value="InterPro"/>
</dbReference>
<dbReference type="Pfam" id="PF01613">
    <property type="entry name" value="Flavin_Reduct"/>
    <property type="match status" value="1"/>
</dbReference>
<keyword evidence="3" id="KW-0288">FMN</keyword>
<accession>A0A1G6JHN8</accession>
<dbReference type="Gene3D" id="2.30.110.10">
    <property type="entry name" value="Electron Transport, Fmn-binding Protein, Chain A"/>
    <property type="match status" value="1"/>
</dbReference>
<dbReference type="AlphaFoldDB" id="A0A1G6JHN8"/>
<dbReference type="PANTHER" id="PTHR33798:SF5">
    <property type="entry name" value="FLAVIN REDUCTASE LIKE DOMAIN-CONTAINING PROTEIN"/>
    <property type="match status" value="1"/>
</dbReference>
<evidence type="ECO:0000259" key="5">
    <source>
        <dbReference type="SMART" id="SM00903"/>
    </source>
</evidence>
<proteinExistence type="inferred from homology"/>
<keyword evidence="2" id="KW-0285">Flavoprotein</keyword>
<dbReference type="GO" id="GO:0016646">
    <property type="term" value="F:oxidoreductase activity, acting on the CH-NH group of donors, NAD or NADP as acceptor"/>
    <property type="evidence" value="ECO:0007669"/>
    <property type="project" value="UniProtKB-ARBA"/>
</dbReference>
<dbReference type="SMART" id="SM00903">
    <property type="entry name" value="Flavin_Reduct"/>
    <property type="match status" value="1"/>
</dbReference>
<evidence type="ECO:0000256" key="3">
    <source>
        <dbReference type="ARBA" id="ARBA00022643"/>
    </source>
</evidence>
<dbReference type="PANTHER" id="PTHR33798">
    <property type="entry name" value="FLAVOPROTEIN OXYGENASE"/>
    <property type="match status" value="1"/>
</dbReference>
<evidence type="ECO:0000256" key="1">
    <source>
        <dbReference type="ARBA" id="ARBA00001917"/>
    </source>
</evidence>
<dbReference type="STRING" id="1236220.SAMN04488112_10448"/>
<dbReference type="SUPFAM" id="SSF50475">
    <property type="entry name" value="FMN-binding split barrel"/>
    <property type="match status" value="1"/>
</dbReference>
<comment type="similarity">
    <text evidence="4">Belongs to the flavoredoxin family.</text>
</comment>
<name>A0A1G6JHN8_9BACL</name>
<dbReference type="Proteomes" id="UP000199387">
    <property type="component" value="Unassembled WGS sequence"/>
</dbReference>
<dbReference type="RefSeq" id="WP_091566830.1">
    <property type="nucleotide sequence ID" value="NZ_FMZA01000004.1"/>
</dbReference>
<gene>
    <name evidence="6" type="ORF">SAMN04488112_10448</name>
</gene>
<sequence>MQINPKDQAKKENDRLLIGSVLPRPIAFVTSLNEEGKVNAAPFSFFTVVSSDPPMLAVTVNRKPGGVQKDTARNIAAYKEYVIQVVDGENVEQVNQCATDFPPEMSEAEAVGFDVVPGQKVKVPRIVQSKIQMECRLHQILSMGGTAAEPNADLVIGEVALFHVRDDLYEQGRIDSETLDPVGRLAGLSFGKIGETFSRRRLSYKEWQEREKSKSSRS</sequence>
<evidence type="ECO:0000313" key="7">
    <source>
        <dbReference type="Proteomes" id="UP000199387"/>
    </source>
</evidence>
<keyword evidence="7" id="KW-1185">Reference proteome</keyword>
<evidence type="ECO:0000313" key="6">
    <source>
        <dbReference type="EMBL" id="SDC18249.1"/>
    </source>
</evidence>
<dbReference type="EMBL" id="FMZA01000004">
    <property type="protein sequence ID" value="SDC18249.1"/>
    <property type="molecule type" value="Genomic_DNA"/>
</dbReference>
<dbReference type="OrthoDB" id="9794638at2"/>
<protein>
    <submittedName>
        <fullName evidence="6">NADH-FMN oxidoreductase RutF, flavin reductase (DIM6/NTAB) family</fullName>
    </submittedName>
</protein>
<evidence type="ECO:0000256" key="4">
    <source>
        <dbReference type="ARBA" id="ARBA00038054"/>
    </source>
</evidence>